<dbReference type="RefSeq" id="WP_150209276.1">
    <property type="nucleotide sequence ID" value="NZ_CP029190.1"/>
</dbReference>
<dbReference type="PANTHER" id="PTHR38436">
    <property type="entry name" value="POLYKETIDE CYCLASE SNOAL-LIKE DOMAIN"/>
    <property type="match status" value="1"/>
</dbReference>
<dbReference type="AlphaFoldDB" id="A0A5P2D3I1"/>
<dbReference type="OrthoDB" id="9182871at2"/>
<dbReference type="Gene3D" id="3.10.450.50">
    <property type="match status" value="1"/>
</dbReference>
<reference evidence="1 2" key="1">
    <citation type="submission" date="2018-05" db="EMBL/GenBank/DDBJ databases">
        <title>Streptomyces venezuelae.</title>
        <authorList>
            <person name="Kim W."/>
            <person name="Lee N."/>
            <person name="Cho B.-K."/>
        </authorList>
    </citation>
    <scope>NUCLEOTIDE SEQUENCE [LARGE SCALE GENOMIC DNA]</scope>
    <source>
        <strain evidence="1 2">ATCC 21782</strain>
    </source>
</reference>
<evidence type="ECO:0000313" key="2">
    <source>
        <dbReference type="Proteomes" id="UP000325211"/>
    </source>
</evidence>
<dbReference type="Proteomes" id="UP000325211">
    <property type="component" value="Chromosome"/>
</dbReference>
<dbReference type="PANTHER" id="PTHR38436:SF1">
    <property type="entry name" value="ESTER CYCLASE"/>
    <property type="match status" value="1"/>
</dbReference>
<dbReference type="InterPro" id="IPR009959">
    <property type="entry name" value="Cyclase_SnoaL-like"/>
</dbReference>
<dbReference type="GO" id="GO:0030638">
    <property type="term" value="P:polyketide metabolic process"/>
    <property type="evidence" value="ECO:0007669"/>
    <property type="project" value="InterPro"/>
</dbReference>
<evidence type="ECO:0000313" key="1">
    <source>
        <dbReference type="EMBL" id="QES49705.1"/>
    </source>
</evidence>
<dbReference type="InterPro" id="IPR032710">
    <property type="entry name" value="NTF2-like_dom_sf"/>
</dbReference>
<accession>A0A5P2D3I1</accession>
<sequence>MTFVQIIDYKTRRYDDLSDLMDRYVAQSQGKRTVTHSLIGKDREDGEHYVDVIEFPSYEDAMKNSHLPETDRMFKEMVALCDGMPTFTNLDVVRDEQLNKHLVNRVFDDALMHGNMAVIEECFATNYIDHDASKEESTVIGRDSMRADMEIWRKAFDMTFEPVCQVAEGDFVTTVWNWRGTHKGEFMGVMPTGKTYEMSGTTTFQCVNGEIIEGWWHYNPGQLQREMGGSGSPYGSR</sequence>
<protein>
    <submittedName>
        <fullName evidence="1">Ester cyclase</fullName>
    </submittedName>
</protein>
<organism evidence="1 2">
    <name type="scientific">Streptomyces venezuelae</name>
    <dbReference type="NCBI Taxonomy" id="54571"/>
    <lineage>
        <taxon>Bacteria</taxon>
        <taxon>Bacillati</taxon>
        <taxon>Actinomycetota</taxon>
        <taxon>Actinomycetes</taxon>
        <taxon>Kitasatosporales</taxon>
        <taxon>Streptomycetaceae</taxon>
        <taxon>Streptomyces</taxon>
    </lineage>
</organism>
<gene>
    <name evidence="1" type="ORF">DEJ50_19720</name>
</gene>
<proteinExistence type="predicted"/>
<name>A0A5P2D3I1_STRVZ</name>
<dbReference type="SUPFAM" id="SSF54427">
    <property type="entry name" value="NTF2-like"/>
    <property type="match status" value="1"/>
</dbReference>
<dbReference type="EMBL" id="CP029190">
    <property type="protein sequence ID" value="QES49705.1"/>
    <property type="molecule type" value="Genomic_DNA"/>
</dbReference>
<dbReference type="Pfam" id="PF07366">
    <property type="entry name" value="SnoaL"/>
    <property type="match status" value="1"/>
</dbReference>